<feature type="transmembrane region" description="Helical" evidence="1">
    <location>
        <begin position="222"/>
        <end position="240"/>
    </location>
</feature>
<evidence type="ECO:0000256" key="1">
    <source>
        <dbReference type="SAM" id="Phobius"/>
    </source>
</evidence>
<sequence>MELFIDKNAIRVKENISIIGIIITGIIVSCYFFPFGTNFTPKALNSKIILAVFGVLLTFYNSLIKRSFVFNKALINPTIFALVFSAVGFISVDINNSVDYSYASYIVSFATWLFAAYATIQVIKATHKKVNFQLLFNYLAAICVIQCIIALTIDNYLPFKTLIDTYISQDTVASVEFLNKVERLYGIGAALDPAGTRFSVVLIGLTALLIKESRKSDYSNKTIILYWIAFGIISVVGNMISRTTTVGMSMGLLYLIYDSQIIRTNIAKKSINLWKNIFIVTFILVVISTYFYQTNEDIRQLFKFAFEGFFNWIEDGEWKTSSTDKLNSTMWIWPTDLKTWIIGKADFSFKGTLTDIGYCRFIFYNGIIGLVIFSLFFIYNGLYFYSLNKSLRLFFLALIALGFIIWIKIPTDLFLIYALLYNINPKEL</sequence>
<dbReference type="AlphaFoldDB" id="A0A8T4H793"/>
<protein>
    <submittedName>
        <fullName evidence="2">Uncharacterized protein</fullName>
    </submittedName>
</protein>
<accession>A0A8T4H793</accession>
<feature type="transmembrane region" description="Helical" evidence="1">
    <location>
        <begin position="184"/>
        <end position="210"/>
    </location>
</feature>
<organism evidence="2 3">
    <name type="scientific">Rhinopithecimicrobium faecis</name>
    <dbReference type="NCBI Taxonomy" id="2820698"/>
    <lineage>
        <taxon>Bacteria</taxon>
        <taxon>Pseudomonadati</taxon>
        <taxon>Bacteroidota</taxon>
        <taxon>Sphingobacteriia</taxon>
        <taxon>Sphingobacteriales</taxon>
        <taxon>Sphingobacteriaceae</taxon>
        <taxon>Rhinopithecimicrobium</taxon>
    </lineage>
</organism>
<feature type="transmembrane region" description="Helical" evidence="1">
    <location>
        <begin position="361"/>
        <end position="382"/>
    </location>
</feature>
<dbReference type="RefSeq" id="WP_353545636.1">
    <property type="nucleotide sequence ID" value="NZ_JAGKSB010000001.1"/>
</dbReference>
<comment type="caution">
    <text evidence="2">The sequence shown here is derived from an EMBL/GenBank/DDBJ whole genome shotgun (WGS) entry which is preliminary data.</text>
</comment>
<evidence type="ECO:0000313" key="3">
    <source>
        <dbReference type="Proteomes" id="UP000679691"/>
    </source>
</evidence>
<dbReference type="EMBL" id="JAGKSB010000001">
    <property type="protein sequence ID" value="MBP3942155.1"/>
    <property type="molecule type" value="Genomic_DNA"/>
</dbReference>
<keyword evidence="3" id="KW-1185">Reference proteome</keyword>
<feature type="transmembrane region" description="Helical" evidence="1">
    <location>
        <begin position="16"/>
        <end position="37"/>
    </location>
</feature>
<keyword evidence="1" id="KW-0812">Transmembrane</keyword>
<reference evidence="2" key="1">
    <citation type="submission" date="2021-03" db="EMBL/GenBank/DDBJ databases">
        <authorList>
            <person name="Lu T."/>
            <person name="Wang Q."/>
            <person name="Han X."/>
        </authorList>
    </citation>
    <scope>NUCLEOTIDE SEQUENCE</scope>
    <source>
        <strain evidence="2">WQ 2009</strain>
    </source>
</reference>
<feature type="transmembrane region" description="Helical" evidence="1">
    <location>
        <begin position="73"/>
        <end position="90"/>
    </location>
</feature>
<keyword evidence="1" id="KW-1133">Transmembrane helix</keyword>
<name>A0A8T4H793_9SPHI</name>
<feature type="transmembrane region" description="Helical" evidence="1">
    <location>
        <begin position="135"/>
        <end position="153"/>
    </location>
</feature>
<feature type="transmembrane region" description="Helical" evidence="1">
    <location>
        <begin position="394"/>
        <end position="420"/>
    </location>
</feature>
<dbReference type="PROSITE" id="PS51257">
    <property type="entry name" value="PROKAR_LIPOPROTEIN"/>
    <property type="match status" value="1"/>
</dbReference>
<evidence type="ECO:0000313" key="2">
    <source>
        <dbReference type="EMBL" id="MBP3942155.1"/>
    </source>
</evidence>
<feature type="transmembrane region" description="Helical" evidence="1">
    <location>
        <begin position="43"/>
        <end position="61"/>
    </location>
</feature>
<keyword evidence="1" id="KW-0472">Membrane</keyword>
<feature type="transmembrane region" description="Helical" evidence="1">
    <location>
        <begin position="273"/>
        <end position="292"/>
    </location>
</feature>
<proteinExistence type="predicted"/>
<dbReference type="Proteomes" id="UP000679691">
    <property type="component" value="Unassembled WGS sequence"/>
</dbReference>
<feature type="transmembrane region" description="Helical" evidence="1">
    <location>
        <begin position="102"/>
        <end position="123"/>
    </location>
</feature>
<gene>
    <name evidence="2" type="ORF">J5U18_01010</name>
</gene>